<evidence type="ECO:0000256" key="7">
    <source>
        <dbReference type="ARBA" id="ARBA00023136"/>
    </source>
</evidence>
<evidence type="ECO:0000256" key="6">
    <source>
        <dbReference type="ARBA" id="ARBA00022989"/>
    </source>
</evidence>
<dbReference type="GO" id="GO:0055085">
    <property type="term" value="P:transmembrane transport"/>
    <property type="evidence" value="ECO:0007669"/>
    <property type="project" value="InterPro"/>
</dbReference>
<feature type="transmembrane region" description="Helical" evidence="8">
    <location>
        <begin position="105"/>
        <end position="123"/>
    </location>
</feature>
<feature type="transmembrane region" description="Helical" evidence="8">
    <location>
        <begin position="71"/>
        <end position="93"/>
    </location>
</feature>
<keyword evidence="4" id="KW-0997">Cell inner membrane</keyword>
<keyword evidence="3" id="KW-1003">Cell membrane</keyword>
<feature type="transmembrane region" description="Helical" evidence="8">
    <location>
        <begin position="179"/>
        <end position="202"/>
    </location>
</feature>
<sequence>MTEGRFTFARGLVLGGAWTVVGFLVLPMLIIFPVSLTDQYYLSMPKEHLSFRHYENFFSDDRWLAAFGQSVFIGLAATVCAVILGTLCAVGCWRIASNRSELVRTLMLTPIIVPQIVQALAFYKMWITIDLIDSYLGVILAHTLIALPYVVITVSAALSNFDVRLEQAARNLGASVSQTVRWVIVPCIMPGVLSGALFAFTISFDEIVTVLFITSRNIYTLPKRIWDGIQENLDPTIAAVATALVFLTLLLLVADMVLRSRRERRMMRQSAAPADDS</sequence>
<evidence type="ECO:0000259" key="9">
    <source>
        <dbReference type="PROSITE" id="PS50928"/>
    </source>
</evidence>
<reference evidence="10 11" key="1">
    <citation type="submission" date="2020-06" db="EMBL/GenBank/DDBJ databases">
        <title>Genome sequence of 2 isolates from Red Sea Mangroves.</title>
        <authorList>
            <person name="Sefrji F."/>
            <person name="Michoud G."/>
            <person name="Merlino G."/>
            <person name="Daffonchio D."/>
        </authorList>
    </citation>
    <scope>NUCLEOTIDE SEQUENCE [LARGE SCALE GENOMIC DNA]</scope>
    <source>
        <strain evidence="10 11">R1DC25</strain>
    </source>
</reference>
<dbReference type="EMBL" id="CP058214">
    <property type="protein sequence ID" value="QPC44589.1"/>
    <property type="molecule type" value="Genomic_DNA"/>
</dbReference>
<evidence type="ECO:0000256" key="8">
    <source>
        <dbReference type="RuleBase" id="RU363032"/>
    </source>
</evidence>
<evidence type="ECO:0000256" key="1">
    <source>
        <dbReference type="ARBA" id="ARBA00004429"/>
    </source>
</evidence>
<evidence type="ECO:0000256" key="5">
    <source>
        <dbReference type="ARBA" id="ARBA00022692"/>
    </source>
</evidence>
<proteinExistence type="inferred from homology"/>
<dbReference type="AlphaFoldDB" id="A0A7S8C749"/>
<feature type="transmembrane region" description="Helical" evidence="8">
    <location>
        <begin position="12"/>
        <end position="36"/>
    </location>
</feature>
<feature type="transmembrane region" description="Helical" evidence="8">
    <location>
        <begin position="135"/>
        <end position="158"/>
    </location>
</feature>
<dbReference type="PROSITE" id="PS50928">
    <property type="entry name" value="ABC_TM1"/>
    <property type="match status" value="1"/>
</dbReference>
<name>A0A7S8C749_9HYPH</name>
<dbReference type="KEGG" id="kmn:HW532_18915"/>
<dbReference type="InterPro" id="IPR035906">
    <property type="entry name" value="MetI-like_sf"/>
</dbReference>
<dbReference type="GO" id="GO:0005886">
    <property type="term" value="C:plasma membrane"/>
    <property type="evidence" value="ECO:0007669"/>
    <property type="project" value="UniProtKB-SubCell"/>
</dbReference>
<evidence type="ECO:0000313" key="10">
    <source>
        <dbReference type="EMBL" id="QPC44589.1"/>
    </source>
</evidence>
<evidence type="ECO:0000256" key="4">
    <source>
        <dbReference type="ARBA" id="ARBA00022519"/>
    </source>
</evidence>
<organism evidence="10 11">
    <name type="scientific">Kaustia mangrovi</name>
    <dbReference type="NCBI Taxonomy" id="2593653"/>
    <lineage>
        <taxon>Bacteria</taxon>
        <taxon>Pseudomonadati</taxon>
        <taxon>Pseudomonadota</taxon>
        <taxon>Alphaproteobacteria</taxon>
        <taxon>Hyphomicrobiales</taxon>
        <taxon>Parvibaculaceae</taxon>
        <taxon>Kaustia</taxon>
    </lineage>
</organism>
<evidence type="ECO:0000256" key="3">
    <source>
        <dbReference type="ARBA" id="ARBA00022475"/>
    </source>
</evidence>
<dbReference type="RefSeq" id="WP_213161961.1">
    <property type="nucleotide sequence ID" value="NZ_CP058214.1"/>
</dbReference>
<dbReference type="InterPro" id="IPR000515">
    <property type="entry name" value="MetI-like"/>
</dbReference>
<gene>
    <name evidence="10" type="ORF">HW532_18915</name>
</gene>
<evidence type="ECO:0000256" key="2">
    <source>
        <dbReference type="ARBA" id="ARBA00022448"/>
    </source>
</evidence>
<keyword evidence="5 8" id="KW-0812">Transmembrane</keyword>
<feature type="transmembrane region" description="Helical" evidence="8">
    <location>
        <begin position="236"/>
        <end position="258"/>
    </location>
</feature>
<dbReference type="Pfam" id="PF00528">
    <property type="entry name" value="BPD_transp_1"/>
    <property type="match status" value="1"/>
</dbReference>
<keyword evidence="6 8" id="KW-1133">Transmembrane helix</keyword>
<evidence type="ECO:0000313" key="11">
    <source>
        <dbReference type="Proteomes" id="UP000593594"/>
    </source>
</evidence>
<dbReference type="PANTHER" id="PTHR43357">
    <property type="entry name" value="INNER MEMBRANE ABC TRANSPORTER PERMEASE PROTEIN YDCV"/>
    <property type="match status" value="1"/>
</dbReference>
<dbReference type="SUPFAM" id="SSF161098">
    <property type="entry name" value="MetI-like"/>
    <property type="match status" value="1"/>
</dbReference>
<dbReference type="CDD" id="cd06261">
    <property type="entry name" value="TM_PBP2"/>
    <property type="match status" value="1"/>
</dbReference>
<protein>
    <submittedName>
        <fullName evidence="10">ABC transporter permease</fullName>
    </submittedName>
</protein>
<keyword evidence="11" id="KW-1185">Reference proteome</keyword>
<comment type="subcellular location">
    <subcellularLocation>
        <location evidence="1">Cell inner membrane</location>
        <topology evidence="1">Multi-pass membrane protein</topology>
    </subcellularLocation>
    <subcellularLocation>
        <location evidence="8">Cell membrane</location>
        <topology evidence="8">Multi-pass membrane protein</topology>
    </subcellularLocation>
</comment>
<dbReference type="Gene3D" id="1.10.3720.10">
    <property type="entry name" value="MetI-like"/>
    <property type="match status" value="1"/>
</dbReference>
<dbReference type="Proteomes" id="UP000593594">
    <property type="component" value="Chromosome"/>
</dbReference>
<comment type="similarity">
    <text evidence="8">Belongs to the binding-protein-dependent transport system permease family.</text>
</comment>
<accession>A0A7S8C749</accession>
<feature type="domain" description="ABC transmembrane type-1" evidence="9">
    <location>
        <begin position="67"/>
        <end position="258"/>
    </location>
</feature>
<dbReference type="PANTHER" id="PTHR43357:SF4">
    <property type="entry name" value="INNER MEMBRANE ABC TRANSPORTER PERMEASE PROTEIN YDCV"/>
    <property type="match status" value="1"/>
</dbReference>
<keyword evidence="7 8" id="KW-0472">Membrane</keyword>
<keyword evidence="2 8" id="KW-0813">Transport</keyword>